<reference evidence="6" key="1">
    <citation type="journal article" date="2004" name="Science">
        <title>Reverse methanogenesis: testing the hypothesis with environmental genomics.</title>
        <authorList>
            <person name="Hallam S.J."/>
            <person name="Putnam N."/>
            <person name="Preston C.M."/>
            <person name="Detter J.C."/>
            <person name="Rokhsar D."/>
            <person name="Richardson P.M."/>
            <person name="DeLong E.F."/>
        </authorList>
    </citation>
    <scope>NUCLEOTIDE SEQUENCE</scope>
</reference>
<dbReference type="PROSITE" id="PS00198">
    <property type="entry name" value="4FE4S_FER_1"/>
    <property type="match status" value="1"/>
</dbReference>
<protein>
    <recommendedName>
        <fullName evidence="5">4Fe-4S ferredoxin-type domain-containing protein</fullName>
    </recommendedName>
</protein>
<keyword evidence="2" id="KW-0479">Metal-binding</keyword>
<organism evidence="6">
    <name type="scientific">Uncultured archaeon GZfos26G2</name>
    <dbReference type="NCBI Taxonomy" id="3386331"/>
    <lineage>
        <taxon>Archaea</taxon>
        <taxon>Methanobacteriati</taxon>
        <taxon>Methanobacteriota</taxon>
        <taxon>Stenosarchaea group</taxon>
        <taxon>Methanomicrobia</taxon>
        <taxon>Candidatus Methanophagales</taxon>
        <taxon>Candidatus Methanophagaceae</taxon>
        <taxon>Candidatus Methanophaga</taxon>
    </lineage>
</organism>
<name>Q64CE3_UNCAG</name>
<evidence type="ECO:0000256" key="4">
    <source>
        <dbReference type="ARBA" id="ARBA00023014"/>
    </source>
</evidence>
<dbReference type="PROSITE" id="PS51379">
    <property type="entry name" value="4FE4S_FER_2"/>
    <property type="match status" value="2"/>
</dbReference>
<dbReference type="InterPro" id="IPR050572">
    <property type="entry name" value="Fe-S_Ferredoxin"/>
</dbReference>
<dbReference type="PANTHER" id="PTHR43687:SF1">
    <property type="entry name" value="FERREDOXIN III"/>
    <property type="match status" value="1"/>
</dbReference>
<dbReference type="InterPro" id="IPR017896">
    <property type="entry name" value="4Fe4S_Fe-S-bd"/>
</dbReference>
<sequence length="103" mass="11544">MQQPSPSLVWKASVDETLCVGCGKCTEVCWAGAIRIIDKKAVVDFSRCICCTACVRACPKGAIQIIPYSFPILQRDQVLERIKTQLNVVRSKLEEMERSIKKL</sequence>
<evidence type="ECO:0000256" key="1">
    <source>
        <dbReference type="ARBA" id="ARBA00022485"/>
    </source>
</evidence>
<feature type="domain" description="4Fe-4S ferredoxin-type" evidence="5">
    <location>
        <begin position="10"/>
        <end position="38"/>
    </location>
</feature>
<keyword evidence="4" id="KW-0411">Iron-sulfur</keyword>
<dbReference type="Pfam" id="PF13237">
    <property type="entry name" value="Fer4_10"/>
    <property type="match status" value="1"/>
</dbReference>
<gene>
    <name evidence="6" type="ORF">GZ23H9_29</name>
</gene>
<evidence type="ECO:0000256" key="3">
    <source>
        <dbReference type="ARBA" id="ARBA00023004"/>
    </source>
</evidence>
<dbReference type="Gene3D" id="3.30.70.20">
    <property type="match status" value="2"/>
</dbReference>
<evidence type="ECO:0000256" key="2">
    <source>
        <dbReference type="ARBA" id="ARBA00022723"/>
    </source>
</evidence>
<accession>Q64CE3</accession>
<evidence type="ECO:0000313" key="6">
    <source>
        <dbReference type="EMBL" id="AAU82934.1"/>
    </source>
</evidence>
<keyword evidence="1" id="KW-0004">4Fe-4S</keyword>
<dbReference type="SUPFAM" id="SSF54862">
    <property type="entry name" value="4Fe-4S ferredoxins"/>
    <property type="match status" value="1"/>
</dbReference>
<dbReference type="AlphaFoldDB" id="Q64CE3"/>
<dbReference type="InterPro" id="IPR017900">
    <property type="entry name" value="4Fe4S_Fe_S_CS"/>
</dbReference>
<dbReference type="GO" id="GO:0016491">
    <property type="term" value="F:oxidoreductase activity"/>
    <property type="evidence" value="ECO:0007669"/>
    <property type="project" value="UniProtKB-ARBA"/>
</dbReference>
<dbReference type="GO" id="GO:0051539">
    <property type="term" value="F:4 iron, 4 sulfur cluster binding"/>
    <property type="evidence" value="ECO:0007669"/>
    <property type="project" value="UniProtKB-KW"/>
</dbReference>
<dbReference type="PANTHER" id="PTHR43687">
    <property type="entry name" value="ADENYLYLSULFATE REDUCTASE, BETA SUBUNIT"/>
    <property type="match status" value="1"/>
</dbReference>
<evidence type="ECO:0000259" key="5">
    <source>
        <dbReference type="PROSITE" id="PS51379"/>
    </source>
</evidence>
<keyword evidence="3" id="KW-0408">Iron</keyword>
<proteinExistence type="predicted"/>
<dbReference type="EMBL" id="AY714836">
    <property type="protein sequence ID" value="AAU82934.1"/>
    <property type="molecule type" value="Genomic_DNA"/>
</dbReference>
<dbReference type="GO" id="GO:0046872">
    <property type="term" value="F:metal ion binding"/>
    <property type="evidence" value="ECO:0007669"/>
    <property type="project" value="UniProtKB-KW"/>
</dbReference>
<reference evidence="6" key="2">
    <citation type="submission" date="2004-08" db="EMBL/GenBank/DDBJ databases">
        <authorList>
            <person name="Putnam N."/>
            <person name="Detter J.C."/>
            <person name="Richardson P.M."/>
            <person name="Rokhsar D."/>
        </authorList>
    </citation>
    <scope>NUCLEOTIDE SEQUENCE</scope>
</reference>
<feature type="domain" description="4Fe-4S ferredoxin-type" evidence="5">
    <location>
        <begin position="39"/>
        <end position="68"/>
    </location>
</feature>